<keyword evidence="7" id="KW-0472">Membrane</keyword>
<keyword evidence="10" id="KW-1185">Reference proteome</keyword>
<evidence type="ECO:0000256" key="7">
    <source>
        <dbReference type="SAM" id="Phobius"/>
    </source>
</evidence>
<evidence type="ECO:0000313" key="10">
    <source>
        <dbReference type="Proteomes" id="UP001180020"/>
    </source>
</evidence>
<dbReference type="PROSITE" id="PS51005">
    <property type="entry name" value="NAC"/>
    <property type="match status" value="1"/>
</dbReference>
<evidence type="ECO:0000256" key="4">
    <source>
        <dbReference type="ARBA" id="ARBA00023163"/>
    </source>
</evidence>
<dbReference type="EMBL" id="JAUJYO010000012">
    <property type="protein sequence ID" value="KAK1301351.1"/>
    <property type="molecule type" value="Genomic_DNA"/>
</dbReference>
<dbReference type="InterPro" id="IPR003441">
    <property type="entry name" value="NAC-dom"/>
</dbReference>
<feature type="domain" description="NAC" evidence="8">
    <location>
        <begin position="12"/>
        <end position="162"/>
    </location>
</feature>
<comment type="subcellular location">
    <subcellularLocation>
        <location evidence="1">Nucleus</location>
    </subcellularLocation>
</comment>
<feature type="region of interest" description="Disordered" evidence="6">
    <location>
        <begin position="423"/>
        <end position="453"/>
    </location>
</feature>
<evidence type="ECO:0000256" key="6">
    <source>
        <dbReference type="SAM" id="MobiDB-lite"/>
    </source>
</evidence>
<dbReference type="GO" id="GO:0005634">
    <property type="term" value="C:nucleus"/>
    <property type="evidence" value="ECO:0007669"/>
    <property type="project" value="UniProtKB-SubCell"/>
</dbReference>
<feature type="region of interest" description="Disordered" evidence="6">
    <location>
        <begin position="197"/>
        <end position="231"/>
    </location>
</feature>
<name>A0AAV9DK98_ACOCL</name>
<keyword evidence="7" id="KW-0812">Transmembrane</keyword>
<dbReference type="Gene3D" id="2.170.150.80">
    <property type="entry name" value="NAC domain"/>
    <property type="match status" value="1"/>
</dbReference>
<keyword evidence="5" id="KW-0539">Nucleus</keyword>
<evidence type="ECO:0000256" key="3">
    <source>
        <dbReference type="ARBA" id="ARBA00023125"/>
    </source>
</evidence>
<evidence type="ECO:0000259" key="8">
    <source>
        <dbReference type="PROSITE" id="PS51005"/>
    </source>
</evidence>
<keyword evidence="4" id="KW-0804">Transcription</keyword>
<keyword evidence="7" id="KW-1133">Transmembrane helix</keyword>
<dbReference type="GO" id="GO:0003677">
    <property type="term" value="F:DNA binding"/>
    <property type="evidence" value="ECO:0007669"/>
    <property type="project" value="UniProtKB-KW"/>
</dbReference>
<sequence length="490" mass="54933">MAVLNFLTLDSLPLGFGFHPTDVELISHYLKNKILGQNMDVEVIPEIDIYKHEPWDLPAKSPIPSKDCKWHFFNARDRKYPNGSRSNRATVAGYWKSTGKDRNIKIRNRAIGTKKTLVFHKGRPPCGERTDWIMHEYHLNESECKGARGMKDAFVICRITKKNGMGSEDEDDLPLNFTDENSHLPLVSTNCQMQLAVPEEDPPSSPKVLDPTSEMVKEEPPSPPKVLNPSQSAVVDPAWPEVSNPSLPDVVDYEAWINELAGDPNIKFQAPVVDNVPAPKLDMDAYFSEVNHQLDIYASSNELPFFPTYTPLEMPGGVEFSPFMTEEHSVNSYLFNDGYTDMDDVFTAEDLQSPIHASYTTNDTGIQIRQRCPIPTDEEQNKRIRLQVHKSSSSVTVNQTVKFVSRDHCLRCQDNVGGPLQVKSESKPSVLDHKAMSNPGHRKSASPDQVQKRASHRRCSSAVLVVTCVVGAAALTCGFVMKNAWSYMFI</sequence>
<dbReference type="PANTHER" id="PTHR31744:SF235">
    <property type="entry name" value="NAC DOMAIN-CONTAINING PROTEIN"/>
    <property type="match status" value="1"/>
</dbReference>
<dbReference type="Proteomes" id="UP001180020">
    <property type="component" value="Unassembled WGS sequence"/>
</dbReference>
<dbReference type="PANTHER" id="PTHR31744">
    <property type="entry name" value="PROTEIN CUP-SHAPED COTYLEDON 2-RELATED"/>
    <property type="match status" value="1"/>
</dbReference>
<dbReference type="InterPro" id="IPR036093">
    <property type="entry name" value="NAC_dom_sf"/>
</dbReference>
<protein>
    <submittedName>
        <fullName evidence="9">NAC domain-containing protein 74</fullName>
    </submittedName>
</protein>
<reference evidence="9" key="1">
    <citation type="journal article" date="2023" name="Nat. Commun.">
        <title>Diploid and tetraploid genomes of Acorus and the evolution of monocots.</title>
        <authorList>
            <person name="Ma L."/>
            <person name="Liu K.W."/>
            <person name="Li Z."/>
            <person name="Hsiao Y.Y."/>
            <person name="Qi Y."/>
            <person name="Fu T."/>
            <person name="Tang G.D."/>
            <person name="Zhang D."/>
            <person name="Sun W.H."/>
            <person name="Liu D.K."/>
            <person name="Li Y."/>
            <person name="Chen G.Z."/>
            <person name="Liu X.D."/>
            <person name="Liao X.Y."/>
            <person name="Jiang Y.T."/>
            <person name="Yu X."/>
            <person name="Hao Y."/>
            <person name="Huang J."/>
            <person name="Zhao X.W."/>
            <person name="Ke S."/>
            <person name="Chen Y.Y."/>
            <person name="Wu W.L."/>
            <person name="Hsu J.L."/>
            <person name="Lin Y.F."/>
            <person name="Huang M.D."/>
            <person name="Li C.Y."/>
            <person name="Huang L."/>
            <person name="Wang Z.W."/>
            <person name="Zhao X."/>
            <person name="Zhong W.Y."/>
            <person name="Peng D.H."/>
            <person name="Ahmad S."/>
            <person name="Lan S."/>
            <person name="Zhang J.S."/>
            <person name="Tsai W.C."/>
            <person name="Van de Peer Y."/>
            <person name="Liu Z.J."/>
        </authorList>
    </citation>
    <scope>NUCLEOTIDE SEQUENCE</scope>
    <source>
        <strain evidence="9">CP</strain>
    </source>
</reference>
<dbReference type="FunFam" id="2.170.150.80:FF:000002">
    <property type="entry name" value="Nac domain-containing protein 86"/>
    <property type="match status" value="1"/>
</dbReference>
<proteinExistence type="predicted"/>
<feature type="transmembrane region" description="Helical" evidence="7">
    <location>
        <begin position="462"/>
        <end position="481"/>
    </location>
</feature>
<evidence type="ECO:0000256" key="1">
    <source>
        <dbReference type="ARBA" id="ARBA00004123"/>
    </source>
</evidence>
<organism evidence="9 10">
    <name type="scientific">Acorus calamus</name>
    <name type="common">Sweet flag</name>
    <dbReference type="NCBI Taxonomy" id="4465"/>
    <lineage>
        <taxon>Eukaryota</taxon>
        <taxon>Viridiplantae</taxon>
        <taxon>Streptophyta</taxon>
        <taxon>Embryophyta</taxon>
        <taxon>Tracheophyta</taxon>
        <taxon>Spermatophyta</taxon>
        <taxon>Magnoliopsida</taxon>
        <taxon>Liliopsida</taxon>
        <taxon>Acoraceae</taxon>
        <taxon>Acorus</taxon>
    </lineage>
</organism>
<evidence type="ECO:0000313" key="9">
    <source>
        <dbReference type="EMBL" id="KAK1301351.1"/>
    </source>
</evidence>
<evidence type="ECO:0000256" key="5">
    <source>
        <dbReference type="ARBA" id="ARBA00023242"/>
    </source>
</evidence>
<keyword evidence="2" id="KW-0805">Transcription regulation</keyword>
<dbReference type="AlphaFoldDB" id="A0AAV9DK98"/>
<reference evidence="9" key="2">
    <citation type="submission" date="2023-06" db="EMBL/GenBank/DDBJ databases">
        <authorList>
            <person name="Ma L."/>
            <person name="Liu K.-W."/>
            <person name="Li Z."/>
            <person name="Hsiao Y.-Y."/>
            <person name="Qi Y."/>
            <person name="Fu T."/>
            <person name="Tang G."/>
            <person name="Zhang D."/>
            <person name="Sun W.-H."/>
            <person name="Liu D.-K."/>
            <person name="Li Y."/>
            <person name="Chen G.-Z."/>
            <person name="Liu X.-D."/>
            <person name="Liao X.-Y."/>
            <person name="Jiang Y.-T."/>
            <person name="Yu X."/>
            <person name="Hao Y."/>
            <person name="Huang J."/>
            <person name="Zhao X.-W."/>
            <person name="Ke S."/>
            <person name="Chen Y.-Y."/>
            <person name="Wu W.-L."/>
            <person name="Hsu J.-L."/>
            <person name="Lin Y.-F."/>
            <person name="Huang M.-D."/>
            <person name="Li C.-Y."/>
            <person name="Huang L."/>
            <person name="Wang Z.-W."/>
            <person name="Zhao X."/>
            <person name="Zhong W.-Y."/>
            <person name="Peng D.-H."/>
            <person name="Ahmad S."/>
            <person name="Lan S."/>
            <person name="Zhang J.-S."/>
            <person name="Tsai W.-C."/>
            <person name="Van De Peer Y."/>
            <person name="Liu Z.-J."/>
        </authorList>
    </citation>
    <scope>NUCLEOTIDE SEQUENCE</scope>
    <source>
        <strain evidence="9">CP</strain>
        <tissue evidence="9">Leaves</tissue>
    </source>
</reference>
<gene>
    <name evidence="9" type="primary">NAC74</name>
    <name evidence="9" type="ORF">QJS10_CPB12g00067</name>
</gene>
<dbReference type="Pfam" id="PF02365">
    <property type="entry name" value="NAM"/>
    <property type="match status" value="1"/>
</dbReference>
<dbReference type="SUPFAM" id="SSF101941">
    <property type="entry name" value="NAC domain"/>
    <property type="match status" value="1"/>
</dbReference>
<accession>A0AAV9DK98</accession>
<evidence type="ECO:0000256" key="2">
    <source>
        <dbReference type="ARBA" id="ARBA00023015"/>
    </source>
</evidence>
<feature type="compositionally biased region" description="Basic and acidic residues" evidence="6">
    <location>
        <begin position="424"/>
        <end position="435"/>
    </location>
</feature>
<dbReference type="GO" id="GO:0006355">
    <property type="term" value="P:regulation of DNA-templated transcription"/>
    <property type="evidence" value="ECO:0007669"/>
    <property type="project" value="InterPro"/>
</dbReference>
<keyword evidence="3" id="KW-0238">DNA-binding</keyword>
<comment type="caution">
    <text evidence="9">The sequence shown here is derived from an EMBL/GenBank/DDBJ whole genome shotgun (WGS) entry which is preliminary data.</text>
</comment>